<dbReference type="Proteomes" id="UP000887563">
    <property type="component" value="Unplaced"/>
</dbReference>
<name>A0A914N7K7_MELIC</name>
<dbReference type="AlphaFoldDB" id="A0A914N7K7"/>
<dbReference type="WBParaSite" id="Minc3s03645g34407">
    <property type="protein sequence ID" value="Minc3s03645g34407"/>
    <property type="gene ID" value="Minc3s03645g34407"/>
</dbReference>
<sequence length="95" mass="10857">MLFLNHRLNNNNPRKSSLPFWTWTITSIRARLSICSYKPGREGFRSLSLYSWLSRSTIMAVSTWFTYNLIAVIVDLKIEIQPGNPGGPSRHCPSS</sequence>
<proteinExistence type="predicted"/>
<organism evidence="1 2">
    <name type="scientific">Meloidogyne incognita</name>
    <name type="common">Southern root-knot nematode worm</name>
    <name type="synonym">Oxyuris incognita</name>
    <dbReference type="NCBI Taxonomy" id="6306"/>
    <lineage>
        <taxon>Eukaryota</taxon>
        <taxon>Metazoa</taxon>
        <taxon>Ecdysozoa</taxon>
        <taxon>Nematoda</taxon>
        <taxon>Chromadorea</taxon>
        <taxon>Rhabditida</taxon>
        <taxon>Tylenchina</taxon>
        <taxon>Tylenchomorpha</taxon>
        <taxon>Tylenchoidea</taxon>
        <taxon>Meloidogynidae</taxon>
        <taxon>Meloidogyninae</taxon>
        <taxon>Meloidogyne</taxon>
        <taxon>Meloidogyne incognita group</taxon>
    </lineage>
</organism>
<evidence type="ECO:0000313" key="1">
    <source>
        <dbReference type="Proteomes" id="UP000887563"/>
    </source>
</evidence>
<protein>
    <submittedName>
        <fullName evidence="2">Uncharacterized protein</fullName>
    </submittedName>
</protein>
<accession>A0A914N7K7</accession>
<keyword evidence="1" id="KW-1185">Reference proteome</keyword>
<reference evidence="2" key="1">
    <citation type="submission" date="2022-11" db="UniProtKB">
        <authorList>
            <consortium name="WormBaseParasite"/>
        </authorList>
    </citation>
    <scope>IDENTIFICATION</scope>
</reference>
<evidence type="ECO:0000313" key="2">
    <source>
        <dbReference type="WBParaSite" id="Minc3s03645g34407"/>
    </source>
</evidence>